<dbReference type="Proteomes" id="UP000001819">
    <property type="component" value="Chromosome 2"/>
</dbReference>
<reference evidence="3" key="2">
    <citation type="submission" date="2025-08" db="UniProtKB">
        <authorList>
            <consortium name="RefSeq"/>
        </authorList>
    </citation>
    <scope>IDENTIFICATION</scope>
    <source>
        <strain evidence="3">MV-25-SWS-2005</strain>
        <tissue evidence="3">Whole body</tissue>
    </source>
</reference>
<evidence type="ECO:0000259" key="1">
    <source>
        <dbReference type="Pfam" id="PF09811"/>
    </source>
</evidence>
<evidence type="ECO:0000313" key="2">
    <source>
        <dbReference type="Proteomes" id="UP000001819"/>
    </source>
</evidence>
<organism evidence="2 3">
    <name type="scientific">Drosophila pseudoobscura pseudoobscura</name>
    <name type="common">Fruit fly</name>
    <dbReference type="NCBI Taxonomy" id="46245"/>
    <lineage>
        <taxon>Eukaryota</taxon>
        <taxon>Metazoa</taxon>
        <taxon>Ecdysozoa</taxon>
        <taxon>Arthropoda</taxon>
        <taxon>Hexapoda</taxon>
        <taxon>Insecta</taxon>
        <taxon>Pterygota</taxon>
        <taxon>Neoptera</taxon>
        <taxon>Endopterygota</taxon>
        <taxon>Diptera</taxon>
        <taxon>Brachycera</taxon>
        <taxon>Muscomorpha</taxon>
        <taxon>Ephydroidea</taxon>
        <taxon>Drosophilidae</taxon>
        <taxon>Drosophila</taxon>
        <taxon>Sophophora</taxon>
    </lineage>
</organism>
<gene>
    <name evidence="3" type="primary">LOC4801737</name>
</gene>
<proteinExistence type="predicted"/>
<sequence>MSQAAGSDEETDFKVVSSTNYQRVQEKVGKISYADGVADGREQVFQTSFDQGYADGLHVGLDLTKFGSFFDTLAAAGSRDDKLLKEKEAYKGLNLPKATDKQHFKYLDHQNEPLDVVSTKQGTYTDDLLDECAASLPITANLFISRGSSVNLV</sequence>
<keyword evidence="2" id="KW-1185">Reference proteome</keyword>
<feature type="domain" description="Essential protein Yae1 N-terminal" evidence="1">
    <location>
        <begin position="33"/>
        <end position="62"/>
    </location>
</feature>
<evidence type="ECO:0000313" key="3">
    <source>
        <dbReference type="RefSeq" id="XP_001358780.2"/>
    </source>
</evidence>
<dbReference type="Pfam" id="PF09811">
    <property type="entry name" value="Yae1_N"/>
    <property type="match status" value="1"/>
</dbReference>
<accession>A0A6I8UPH4</accession>
<name>A0A6I8UPH4_DROPS</name>
<dbReference type="InterPro" id="IPR019191">
    <property type="entry name" value="Essential_protein_Yae1_N"/>
</dbReference>
<dbReference type="AlphaFoldDB" id="A0A6I8UPH4"/>
<protein>
    <submittedName>
        <fullName evidence="3">Protein YAE1</fullName>
    </submittedName>
</protein>
<dbReference type="InParanoid" id="A0A6I8UPH4"/>
<dbReference type="RefSeq" id="XP_001358780.2">
    <property type="nucleotide sequence ID" value="XM_001358743.4"/>
</dbReference>
<reference evidence="2" key="1">
    <citation type="submission" date="2024-06" db="UniProtKB">
        <authorList>
            <consortium name="RefSeq"/>
        </authorList>
    </citation>
    <scope>NUCLEOTIDE SEQUENCE [LARGE SCALE GENOMIC DNA]</scope>
    <source>
        <strain evidence="2">MV2-25</strain>
    </source>
</reference>
<dbReference type="KEGG" id="dpo:4801737"/>